<dbReference type="Gene3D" id="1.10.30.50">
    <property type="match status" value="1"/>
</dbReference>
<name>A0ABY4AAN2_9BURK</name>
<keyword evidence="2" id="KW-0255">Endonuclease</keyword>
<reference evidence="2 3" key="1">
    <citation type="submission" date="2020-10" db="EMBL/GenBank/DDBJ databases">
        <title>Genome analysis of Massilia species.</title>
        <authorList>
            <person name="Jung D.-H."/>
        </authorList>
    </citation>
    <scope>NUCLEOTIDE SEQUENCE [LARGE SCALE GENOMIC DNA]</scope>
    <source>
        <strain evidence="3">sipir</strain>
    </source>
</reference>
<dbReference type="Pfam" id="PF01844">
    <property type="entry name" value="HNH"/>
    <property type="match status" value="1"/>
</dbReference>
<organism evidence="2 3">
    <name type="scientific">Massilia violaceinigra</name>
    <dbReference type="NCBI Taxonomy" id="2045208"/>
    <lineage>
        <taxon>Bacteria</taxon>
        <taxon>Pseudomonadati</taxon>
        <taxon>Pseudomonadota</taxon>
        <taxon>Betaproteobacteria</taxon>
        <taxon>Burkholderiales</taxon>
        <taxon>Oxalobacteraceae</taxon>
        <taxon>Telluria group</taxon>
        <taxon>Massilia</taxon>
    </lineage>
</organism>
<accession>A0ABY4AAN2</accession>
<keyword evidence="2" id="KW-0540">Nuclease</keyword>
<evidence type="ECO:0000313" key="3">
    <source>
        <dbReference type="Proteomes" id="UP000831532"/>
    </source>
</evidence>
<dbReference type="GO" id="GO:0004519">
    <property type="term" value="F:endonuclease activity"/>
    <property type="evidence" value="ECO:0007669"/>
    <property type="project" value="UniProtKB-KW"/>
</dbReference>
<dbReference type="InterPro" id="IPR002711">
    <property type="entry name" value="HNH"/>
</dbReference>
<gene>
    <name evidence="2" type="ORF">INH39_09435</name>
</gene>
<keyword evidence="2" id="KW-0378">Hydrolase</keyword>
<sequence length="120" mass="14123">MNSDKLRRLRHQAFRHQNFLCFYCKFPMWDSDPRDFSIEHNIPSRLSKHLKCTAEHLVPRQDSGKDSTGNIVAACLWCNRMRHQGRPHKAPDAATYRMQVVRWVAAGRWHPIASSRRIVD</sequence>
<feature type="domain" description="HNH" evidence="1">
    <location>
        <begin position="51"/>
        <end position="84"/>
    </location>
</feature>
<protein>
    <submittedName>
        <fullName evidence="2">HNH endonuclease</fullName>
    </submittedName>
</protein>
<evidence type="ECO:0000259" key="1">
    <source>
        <dbReference type="Pfam" id="PF01844"/>
    </source>
</evidence>
<dbReference type="RefSeq" id="WP_370663038.1">
    <property type="nucleotide sequence ID" value="NZ_CP063361.1"/>
</dbReference>
<dbReference type="Proteomes" id="UP000831532">
    <property type="component" value="Chromosome"/>
</dbReference>
<keyword evidence="3" id="KW-1185">Reference proteome</keyword>
<evidence type="ECO:0000313" key="2">
    <source>
        <dbReference type="EMBL" id="UOD31864.1"/>
    </source>
</evidence>
<proteinExistence type="predicted"/>
<dbReference type="EMBL" id="CP063361">
    <property type="protein sequence ID" value="UOD31864.1"/>
    <property type="molecule type" value="Genomic_DNA"/>
</dbReference>